<dbReference type="Gene3D" id="1.20.1050.10">
    <property type="match status" value="1"/>
</dbReference>
<dbReference type="PROSITE" id="PS50404">
    <property type="entry name" value="GST_NTER"/>
    <property type="match status" value="1"/>
</dbReference>
<feature type="domain" description="GST C-terminal" evidence="2">
    <location>
        <begin position="83"/>
        <end position="203"/>
    </location>
</feature>
<sequence length="203" mass="23239">MANSDIKIIYFNIPGRAEVSRLVLVLAGKQFEDVRISGAEWRDIKPTTPFGTCPVLVLDGKMYGQSKAIAVFLAREFGLYGRTNLEGLQIDQAMHLMEDFIQEYGSRYFFVTDEAKKAEGAKQMREEITPRFMGYFEKLLQDNATGYLAGDRVTVADLTVFDMYTGFLGSFVQEWIDKFPLIKQLVATVESNERIRAYREQRK</sequence>
<dbReference type="SFLD" id="SFLDG00363">
    <property type="entry name" value="AMPS_(cytGST):_Alpha-__Mu-__Pi"/>
    <property type="match status" value="1"/>
</dbReference>
<evidence type="ECO:0008006" key="5">
    <source>
        <dbReference type="Google" id="ProtNLM"/>
    </source>
</evidence>
<dbReference type="Pfam" id="PF14497">
    <property type="entry name" value="GST_C_3"/>
    <property type="match status" value="1"/>
</dbReference>
<evidence type="ECO:0000313" key="4">
    <source>
        <dbReference type="Proteomes" id="UP000678393"/>
    </source>
</evidence>
<dbReference type="SFLD" id="SFLDS00019">
    <property type="entry name" value="Glutathione_Transferase_(cytos"/>
    <property type="match status" value="1"/>
</dbReference>
<dbReference type="CDD" id="cd03039">
    <property type="entry name" value="GST_N_Sigma_like"/>
    <property type="match status" value="1"/>
</dbReference>
<reference evidence="3" key="1">
    <citation type="submission" date="2021-04" db="EMBL/GenBank/DDBJ databases">
        <authorList>
            <consortium name="Molecular Ecology Group"/>
        </authorList>
    </citation>
    <scope>NUCLEOTIDE SEQUENCE</scope>
</reference>
<dbReference type="SFLD" id="SFLDG01205">
    <property type="entry name" value="AMPS.1"/>
    <property type="match status" value="1"/>
</dbReference>
<name>A0A8S3YKL7_9EUPU</name>
<protein>
    <recommendedName>
        <fullName evidence="5">Glutathione S-transferase</fullName>
    </recommendedName>
</protein>
<dbReference type="Pfam" id="PF02798">
    <property type="entry name" value="GST_N"/>
    <property type="match status" value="1"/>
</dbReference>
<organism evidence="3 4">
    <name type="scientific">Candidula unifasciata</name>
    <dbReference type="NCBI Taxonomy" id="100452"/>
    <lineage>
        <taxon>Eukaryota</taxon>
        <taxon>Metazoa</taxon>
        <taxon>Spiralia</taxon>
        <taxon>Lophotrochozoa</taxon>
        <taxon>Mollusca</taxon>
        <taxon>Gastropoda</taxon>
        <taxon>Heterobranchia</taxon>
        <taxon>Euthyneura</taxon>
        <taxon>Panpulmonata</taxon>
        <taxon>Eupulmonata</taxon>
        <taxon>Stylommatophora</taxon>
        <taxon>Helicina</taxon>
        <taxon>Helicoidea</taxon>
        <taxon>Geomitridae</taxon>
        <taxon>Candidula</taxon>
    </lineage>
</organism>
<dbReference type="InterPro" id="IPR036282">
    <property type="entry name" value="Glutathione-S-Trfase_C_sf"/>
</dbReference>
<gene>
    <name evidence="3" type="ORF">CUNI_LOCUS3155</name>
</gene>
<dbReference type="FunFam" id="1.20.1050.10:FF:000030">
    <property type="entry name" value="Glutathione S-transferase S1"/>
    <property type="match status" value="1"/>
</dbReference>
<dbReference type="GO" id="GO:0006749">
    <property type="term" value="P:glutathione metabolic process"/>
    <property type="evidence" value="ECO:0007669"/>
    <property type="project" value="TreeGrafter"/>
</dbReference>
<dbReference type="AlphaFoldDB" id="A0A8S3YKL7"/>
<dbReference type="EMBL" id="CAJHNH020000427">
    <property type="protein sequence ID" value="CAG5117597.1"/>
    <property type="molecule type" value="Genomic_DNA"/>
</dbReference>
<evidence type="ECO:0000259" key="2">
    <source>
        <dbReference type="PROSITE" id="PS50405"/>
    </source>
</evidence>
<dbReference type="InterPro" id="IPR010987">
    <property type="entry name" value="Glutathione-S-Trfase_C-like"/>
</dbReference>
<dbReference type="InterPro" id="IPR040079">
    <property type="entry name" value="Glutathione_S-Trfase"/>
</dbReference>
<proteinExistence type="predicted"/>
<dbReference type="OrthoDB" id="414243at2759"/>
<dbReference type="InterPro" id="IPR036249">
    <property type="entry name" value="Thioredoxin-like_sf"/>
</dbReference>
<dbReference type="Gene3D" id="3.40.30.10">
    <property type="entry name" value="Glutaredoxin"/>
    <property type="match status" value="1"/>
</dbReference>
<comment type="caution">
    <text evidence="3">The sequence shown here is derived from an EMBL/GenBank/DDBJ whole genome shotgun (WGS) entry which is preliminary data.</text>
</comment>
<dbReference type="SUPFAM" id="SSF52833">
    <property type="entry name" value="Thioredoxin-like"/>
    <property type="match status" value="1"/>
</dbReference>
<evidence type="ECO:0000313" key="3">
    <source>
        <dbReference type="EMBL" id="CAG5117597.1"/>
    </source>
</evidence>
<feature type="domain" description="GST N-terminal" evidence="1">
    <location>
        <begin position="4"/>
        <end position="81"/>
    </location>
</feature>
<dbReference type="PROSITE" id="PS50405">
    <property type="entry name" value="GST_CTER"/>
    <property type="match status" value="1"/>
</dbReference>
<dbReference type="SUPFAM" id="SSF47616">
    <property type="entry name" value="GST C-terminal domain-like"/>
    <property type="match status" value="1"/>
</dbReference>
<evidence type="ECO:0000259" key="1">
    <source>
        <dbReference type="PROSITE" id="PS50404"/>
    </source>
</evidence>
<keyword evidence="4" id="KW-1185">Reference proteome</keyword>
<dbReference type="PANTHER" id="PTHR11571">
    <property type="entry name" value="GLUTATHIONE S-TRANSFERASE"/>
    <property type="match status" value="1"/>
</dbReference>
<dbReference type="GO" id="GO:0004364">
    <property type="term" value="F:glutathione transferase activity"/>
    <property type="evidence" value="ECO:0007669"/>
    <property type="project" value="TreeGrafter"/>
</dbReference>
<dbReference type="InterPro" id="IPR004046">
    <property type="entry name" value="GST_C"/>
</dbReference>
<dbReference type="PANTHER" id="PTHR11571:SF150">
    <property type="entry name" value="GLUTATHIONE S-TRANSFERASE"/>
    <property type="match status" value="1"/>
</dbReference>
<dbReference type="InterPro" id="IPR050213">
    <property type="entry name" value="GST_superfamily"/>
</dbReference>
<dbReference type="Proteomes" id="UP000678393">
    <property type="component" value="Unassembled WGS sequence"/>
</dbReference>
<dbReference type="CDD" id="cd03192">
    <property type="entry name" value="GST_C_Sigma_like"/>
    <property type="match status" value="1"/>
</dbReference>
<accession>A0A8S3YKL7</accession>
<dbReference type="InterPro" id="IPR004045">
    <property type="entry name" value="Glutathione_S-Trfase_N"/>
</dbReference>